<dbReference type="KEGG" id="mlr:MELLADRAFT_104855"/>
<dbReference type="EMBL" id="GL883100">
    <property type="protein sequence ID" value="EGG08459.1"/>
    <property type="molecule type" value="Genomic_DNA"/>
</dbReference>
<evidence type="ECO:0000259" key="2">
    <source>
        <dbReference type="Pfam" id="PF03732"/>
    </source>
</evidence>
<dbReference type="Pfam" id="PF03732">
    <property type="entry name" value="Retrotrans_gag"/>
    <property type="match status" value="1"/>
</dbReference>
<evidence type="ECO:0000313" key="3">
    <source>
        <dbReference type="EMBL" id="EGG08459.1"/>
    </source>
</evidence>
<accession>F4RFZ4</accession>
<dbReference type="InterPro" id="IPR005162">
    <property type="entry name" value="Retrotrans_gag_dom"/>
</dbReference>
<dbReference type="VEuPathDB" id="FungiDB:MELLADRAFT_104855"/>
<dbReference type="RefSeq" id="XP_007408045.1">
    <property type="nucleotide sequence ID" value="XM_007407983.1"/>
</dbReference>
<evidence type="ECO:0000313" key="4">
    <source>
        <dbReference type="Proteomes" id="UP000001072"/>
    </source>
</evidence>
<feature type="region of interest" description="Disordered" evidence="1">
    <location>
        <begin position="238"/>
        <end position="261"/>
    </location>
</feature>
<organism evidence="4">
    <name type="scientific">Melampsora larici-populina (strain 98AG31 / pathotype 3-4-7)</name>
    <name type="common">Poplar leaf rust fungus</name>
    <dbReference type="NCBI Taxonomy" id="747676"/>
    <lineage>
        <taxon>Eukaryota</taxon>
        <taxon>Fungi</taxon>
        <taxon>Dikarya</taxon>
        <taxon>Basidiomycota</taxon>
        <taxon>Pucciniomycotina</taxon>
        <taxon>Pucciniomycetes</taxon>
        <taxon>Pucciniales</taxon>
        <taxon>Melampsoraceae</taxon>
        <taxon>Melampsora</taxon>
    </lineage>
</organism>
<evidence type="ECO:0000256" key="1">
    <source>
        <dbReference type="SAM" id="MobiDB-lite"/>
    </source>
</evidence>
<dbReference type="GeneID" id="18922414"/>
<keyword evidence="4" id="KW-1185">Reference proteome</keyword>
<feature type="compositionally biased region" description="Polar residues" evidence="1">
    <location>
        <begin position="165"/>
        <end position="176"/>
    </location>
</feature>
<feature type="domain" description="Retrotransposon gag" evidence="2">
    <location>
        <begin position="4"/>
        <end position="90"/>
    </location>
</feature>
<dbReference type="Proteomes" id="UP000001072">
    <property type="component" value="Unassembled WGS sequence"/>
</dbReference>
<dbReference type="InParanoid" id="F4RFZ4"/>
<dbReference type="HOGENOM" id="CLU_669165_0_0_1"/>
<feature type="compositionally biased region" description="Low complexity" evidence="1">
    <location>
        <begin position="145"/>
        <end position="158"/>
    </location>
</feature>
<name>F4RFZ4_MELLP</name>
<gene>
    <name evidence="3" type="ORF">MELLADRAFT_104855</name>
</gene>
<reference evidence="4" key="1">
    <citation type="journal article" date="2011" name="Proc. Natl. Acad. Sci. U.S.A.">
        <title>Obligate biotrophy features unraveled by the genomic analysis of rust fungi.</title>
        <authorList>
            <person name="Duplessis S."/>
            <person name="Cuomo C.A."/>
            <person name="Lin Y.-C."/>
            <person name="Aerts A."/>
            <person name="Tisserant E."/>
            <person name="Veneault-Fourrey C."/>
            <person name="Joly D.L."/>
            <person name="Hacquard S."/>
            <person name="Amselem J."/>
            <person name="Cantarel B.L."/>
            <person name="Chiu R."/>
            <person name="Coutinho P.M."/>
            <person name="Feau N."/>
            <person name="Field M."/>
            <person name="Frey P."/>
            <person name="Gelhaye E."/>
            <person name="Goldberg J."/>
            <person name="Grabherr M.G."/>
            <person name="Kodira C.D."/>
            <person name="Kohler A."/>
            <person name="Kuees U."/>
            <person name="Lindquist E.A."/>
            <person name="Lucas S.M."/>
            <person name="Mago R."/>
            <person name="Mauceli E."/>
            <person name="Morin E."/>
            <person name="Murat C."/>
            <person name="Pangilinan J.L."/>
            <person name="Park R."/>
            <person name="Pearson M."/>
            <person name="Quesneville H."/>
            <person name="Rouhier N."/>
            <person name="Sakthikumar S."/>
            <person name="Salamov A.A."/>
            <person name="Schmutz J."/>
            <person name="Selles B."/>
            <person name="Shapiro H."/>
            <person name="Tanguay P."/>
            <person name="Tuskan G.A."/>
            <person name="Henrissat B."/>
            <person name="Van de Peer Y."/>
            <person name="Rouze P."/>
            <person name="Ellis J.G."/>
            <person name="Dodds P.N."/>
            <person name="Schein J.E."/>
            <person name="Zhong S."/>
            <person name="Hamelin R.C."/>
            <person name="Grigoriev I.V."/>
            <person name="Szabo L.J."/>
            <person name="Martin F."/>
        </authorList>
    </citation>
    <scope>NUCLEOTIDE SEQUENCE [LARGE SCALE GENOMIC DNA]</scope>
    <source>
        <strain evidence="4">98AG31 / pathotype 3-4-7</strain>
    </source>
</reference>
<proteinExistence type="predicted"/>
<dbReference type="AlphaFoldDB" id="F4RFZ4"/>
<protein>
    <recommendedName>
        <fullName evidence="2">Retrotransposon gag domain-containing protein</fullName>
    </recommendedName>
</protein>
<feature type="region of interest" description="Disordered" evidence="1">
    <location>
        <begin position="138"/>
        <end position="183"/>
    </location>
</feature>
<sequence>MVLANDPASSWCRRSEHNFEGKTWESVMLEMQGVVLPVGWDEAAKERLRELAMKGNESVTAYCGRARMIQEEIGVDDCSDESLAEAVVGGTSGTFKAWIKMERVVKNSLDPLTKRFSFPVFEDRLGSIWLLAQSIDGRNGGRSQSTAGPSSTAAGTTPVVHPRSTHSVNPAASNANGPPLSPEELQARNVRFGAYMRSIGLCPRCKTSCNKWLGGCEARPSATFFSVPMEFPRAPPYPSAKGGAPIPPSKPAVPTGGARPSRRVDVATVETGQSSVDVAATGNFPDLGRADLAAYEQLINHLNGPADDDVVEAAEYEASPDYSITSAQAFYSLSSLQDSIDKSKTELQSETIESKANPNSKTNLETTIKPKLKTIYDHLETISFSAGVMPSTYCATLRVLIKLNQKFRFQS</sequence>